<keyword evidence="3 6" id="KW-0547">Nucleotide-binding</keyword>
<evidence type="ECO:0000256" key="5">
    <source>
        <dbReference type="ARBA" id="ARBA00022840"/>
    </source>
</evidence>
<evidence type="ECO:0000313" key="9">
    <source>
        <dbReference type="EMBL" id="KAL1116821.1"/>
    </source>
</evidence>
<reference evidence="9 10" key="1">
    <citation type="submission" date="2024-07" db="EMBL/GenBank/DDBJ databases">
        <title>Chromosome-level genome assembly of the water stick insect Ranatra chinensis (Heteroptera: Nepidae).</title>
        <authorList>
            <person name="Liu X."/>
        </authorList>
    </citation>
    <scope>NUCLEOTIDE SEQUENCE [LARGE SCALE GENOMIC DNA]</scope>
    <source>
        <strain evidence="9">Cailab_2021Rc</strain>
        <tissue evidence="9">Muscle</tissue>
    </source>
</reference>
<evidence type="ECO:0000256" key="4">
    <source>
        <dbReference type="ARBA" id="ARBA00022777"/>
    </source>
</evidence>
<evidence type="ECO:0000256" key="1">
    <source>
        <dbReference type="ARBA" id="ARBA00022527"/>
    </source>
</evidence>
<evidence type="ECO:0000313" key="10">
    <source>
        <dbReference type="Proteomes" id="UP001558652"/>
    </source>
</evidence>
<feature type="region of interest" description="Disordered" evidence="7">
    <location>
        <begin position="303"/>
        <end position="343"/>
    </location>
</feature>
<keyword evidence="2" id="KW-0808">Transferase</keyword>
<keyword evidence="1" id="KW-0723">Serine/threonine-protein kinase</keyword>
<evidence type="ECO:0000256" key="3">
    <source>
        <dbReference type="ARBA" id="ARBA00022741"/>
    </source>
</evidence>
<dbReference type="GO" id="GO:0004674">
    <property type="term" value="F:protein serine/threonine kinase activity"/>
    <property type="evidence" value="ECO:0007669"/>
    <property type="project" value="UniProtKB-KW"/>
</dbReference>
<organism evidence="9 10">
    <name type="scientific">Ranatra chinensis</name>
    <dbReference type="NCBI Taxonomy" id="642074"/>
    <lineage>
        <taxon>Eukaryota</taxon>
        <taxon>Metazoa</taxon>
        <taxon>Ecdysozoa</taxon>
        <taxon>Arthropoda</taxon>
        <taxon>Hexapoda</taxon>
        <taxon>Insecta</taxon>
        <taxon>Pterygota</taxon>
        <taxon>Neoptera</taxon>
        <taxon>Paraneoptera</taxon>
        <taxon>Hemiptera</taxon>
        <taxon>Heteroptera</taxon>
        <taxon>Panheteroptera</taxon>
        <taxon>Nepomorpha</taxon>
        <taxon>Nepidae</taxon>
        <taxon>Ranatrinae</taxon>
        <taxon>Ranatra</taxon>
    </lineage>
</organism>
<dbReference type="GO" id="GO:0005524">
    <property type="term" value="F:ATP binding"/>
    <property type="evidence" value="ECO:0007669"/>
    <property type="project" value="UniProtKB-UniRule"/>
</dbReference>
<keyword evidence="5 6" id="KW-0067">ATP-binding</keyword>
<evidence type="ECO:0000256" key="7">
    <source>
        <dbReference type="SAM" id="MobiDB-lite"/>
    </source>
</evidence>
<dbReference type="PROSITE" id="PS00107">
    <property type="entry name" value="PROTEIN_KINASE_ATP"/>
    <property type="match status" value="1"/>
</dbReference>
<accession>A0ABD0Y024</accession>
<gene>
    <name evidence="9" type="ORF">AAG570_005291</name>
</gene>
<dbReference type="SUPFAM" id="SSF56112">
    <property type="entry name" value="Protein kinase-like (PK-like)"/>
    <property type="match status" value="1"/>
</dbReference>
<dbReference type="AlphaFoldDB" id="A0ABD0Y024"/>
<dbReference type="InterPro" id="IPR017441">
    <property type="entry name" value="Protein_kinase_ATP_BS"/>
</dbReference>
<evidence type="ECO:0000256" key="2">
    <source>
        <dbReference type="ARBA" id="ARBA00022679"/>
    </source>
</evidence>
<sequence length="384" mass="43379">MVVPETSINNIMGGLESTGGVRLHTHRRKLKQRFDIIKKLGQGTYGKVQLGVNKETGQEVAIKTIKKCKIETEADLIRIRREIQIMSSLRHPHIIHIYEVFENKDKMVLVMEYAAGGELYDYLSERKVLQENEARRIFRQIAMAVYYCHKIADFGLSNVFDSNRLLSTFCGSPLYASPEIVKGIPYHGPEVDCWSLGVLLYTLVYGTMPFDGSNFKRLVRQISQGEYYEPKTPSNASKLIRALLTVKGPDRLDITGVCKNMWLNEGEESCMDMAAEFSTQTPVRLDLLLALAPQPPLQEPQLEKMEPEQGNKEQPKDQPVQSGIKKTPSETVKPAEPVKSVDSVVRRKSKVFETAEMFSKPSQQEKVASKKVCIPGLKASHLFF</sequence>
<dbReference type="FunFam" id="3.30.200.20:FF:000042">
    <property type="entry name" value="Aurora kinase A"/>
    <property type="match status" value="1"/>
</dbReference>
<dbReference type="InterPro" id="IPR000719">
    <property type="entry name" value="Prot_kinase_dom"/>
</dbReference>
<evidence type="ECO:0000259" key="8">
    <source>
        <dbReference type="PROSITE" id="PS50011"/>
    </source>
</evidence>
<evidence type="ECO:0000256" key="6">
    <source>
        <dbReference type="PROSITE-ProRule" id="PRU10141"/>
    </source>
</evidence>
<proteinExistence type="predicted"/>
<protein>
    <recommendedName>
        <fullName evidence="8">Protein kinase domain-containing protein</fullName>
    </recommendedName>
</protein>
<dbReference type="PANTHER" id="PTHR24346:SF93">
    <property type="entry name" value="NUAK FAMILY SNF1-LIKE KINASE 1"/>
    <property type="match status" value="1"/>
</dbReference>
<keyword evidence="4" id="KW-0418">Kinase</keyword>
<dbReference type="Gene3D" id="1.10.510.10">
    <property type="entry name" value="Transferase(Phosphotransferase) domain 1"/>
    <property type="match status" value="2"/>
</dbReference>
<dbReference type="EMBL" id="JBFDAA010000017">
    <property type="protein sequence ID" value="KAL1116821.1"/>
    <property type="molecule type" value="Genomic_DNA"/>
</dbReference>
<comment type="caution">
    <text evidence="9">The sequence shown here is derived from an EMBL/GenBank/DDBJ whole genome shotgun (WGS) entry which is preliminary data.</text>
</comment>
<keyword evidence="10" id="KW-1185">Reference proteome</keyword>
<feature type="domain" description="Protein kinase" evidence="8">
    <location>
        <begin position="34"/>
        <end position="263"/>
    </location>
</feature>
<name>A0ABD0Y024_9HEMI</name>
<dbReference type="PANTHER" id="PTHR24346">
    <property type="entry name" value="MAP/MICROTUBULE AFFINITY-REGULATING KINASE"/>
    <property type="match status" value="1"/>
</dbReference>
<dbReference type="Proteomes" id="UP001558652">
    <property type="component" value="Unassembled WGS sequence"/>
</dbReference>
<dbReference type="PROSITE" id="PS50011">
    <property type="entry name" value="PROTEIN_KINASE_DOM"/>
    <property type="match status" value="1"/>
</dbReference>
<feature type="compositionally biased region" description="Basic and acidic residues" evidence="7">
    <location>
        <begin position="303"/>
        <end position="316"/>
    </location>
</feature>
<feature type="binding site" evidence="6">
    <location>
        <position position="67"/>
    </location>
    <ligand>
        <name>ATP</name>
        <dbReference type="ChEBI" id="CHEBI:30616"/>
    </ligand>
</feature>
<dbReference type="InterPro" id="IPR011009">
    <property type="entry name" value="Kinase-like_dom_sf"/>
</dbReference>
<dbReference type="Pfam" id="PF00069">
    <property type="entry name" value="Pkinase"/>
    <property type="match status" value="1"/>
</dbReference>